<reference evidence="2" key="1">
    <citation type="journal article" date="2020" name="Phytopathology">
        <title>Genome Sequence Resources of Colletotrichum truncatum, C. plurivorum, C. musicola, and C. sojae: Four Species Pathogenic to Soybean (Glycine max).</title>
        <authorList>
            <person name="Rogerio F."/>
            <person name="Boufleur T.R."/>
            <person name="Ciampi-Guillardi M."/>
            <person name="Sukno S.A."/>
            <person name="Thon M.R."/>
            <person name="Massola Junior N.S."/>
            <person name="Baroncelli R."/>
        </authorList>
    </citation>
    <scope>NUCLEOTIDE SEQUENCE</scope>
    <source>
        <strain evidence="2">LFN00145</strain>
    </source>
</reference>
<dbReference type="EMBL" id="WIGO01000001">
    <property type="protein sequence ID" value="KAF6842036.1"/>
    <property type="molecule type" value="Genomic_DNA"/>
</dbReference>
<name>A0A8H6U6G8_9PEZI</name>
<protein>
    <submittedName>
        <fullName evidence="2">Uncharacterized protein</fullName>
    </submittedName>
</protein>
<keyword evidence="3" id="KW-1185">Reference proteome</keyword>
<feature type="compositionally biased region" description="Polar residues" evidence="1">
    <location>
        <begin position="69"/>
        <end position="79"/>
    </location>
</feature>
<proteinExistence type="predicted"/>
<gene>
    <name evidence="2" type="ORF">CPLU01_00129</name>
</gene>
<organism evidence="2 3">
    <name type="scientific">Colletotrichum plurivorum</name>
    <dbReference type="NCBI Taxonomy" id="2175906"/>
    <lineage>
        <taxon>Eukaryota</taxon>
        <taxon>Fungi</taxon>
        <taxon>Dikarya</taxon>
        <taxon>Ascomycota</taxon>
        <taxon>Pezizomycotina</taxon>
        <taxon>Sordariomycetes</taxon>
        <taxon>Hypocreomycetidae</taxon>
        <taxon>Glomerellales</taxon>
        <taxon>Glomerellaceae</taxon>
        <taxon>Colletotrichum</taxon>
        <taxon>Colletotrichum orchidearum species complex</taxon>
    </lineage>
</organism>
<dbReference type="Proteomes" id="UP000654918">
    <property type="component" value="Unassembled WGS sequence"/>
</dbReference>
<sequence>MEIRGETDLADVAQSYDKVVEGTYPDGGSFDARLTMGDGRAATRVPRIQVREMAVNKSHDHMLFGMQASNSDGIRTRNPSVPPRPGTAGAGIAEPEHAISTCPRMPPHVLAGALLVPAESGGQDGGSAVGTVGLLTGARRRRGGGQMDLNRQSGVADEAWGTAAGYLAREALLVPARPW</sequence>
<comment type="caution">
    <text evidence="2">The sequence shown here is derived from an EMBL/GenBank/DDBJ whole genome shotgun (WGS) entry which is preliminary data.</text>
</comment>
<evidence type="ECO:0000313" key="3">
    <source>
        <dbReference type="Proteomes" id="UP000654918"/>
    </source>
</evidence>
<evidence type="ECO:0000313" key="2">
    <source>
        <dbReference type="EMBL" id="KAF6842036.1"/>
    </source>
</evidence>
<dbReference type="AlphaFoldDB" id="A0A8H6U6G8"/>
<evidence type="ECO:0000256" key="1">
    <source>
        <dbReference type="SAM" id="MobiDB-lite"/>
    </source>
</evidence>
<feature type="region of interest" description="Disordered" evidence="1">
    <location>
        <begin position="69"/>
        <end position="89"/>
    </location>
</feature>
<accession>A0A8H6U6G8</accession>